<dbReference type="InterPro" id="IPR042221">
    <property type="entry name" value="Leu/Phe-tRNA_Trfase_N"/>
</dbReference>
<keyword evidence="3 4" id="KW-0012">Acyltransferase</keyword>
<gene>
    <name evidence="4" type="primary">aat</name>
    <name evidence="5" type="ORF">C8N43_0927</name>
</gene>
<keyword evidence="6" id="KW-1185">Reference proteome</keyword>
<keyword evidence="1 4" id="KW-0963">Cytoplasm</keyword>
<dbReference type="HAMAP" id="MF_00688">
    <property type="entry name" value="Leu_Phe_trans"/>
    <property type="match status" value="1"/>
</dbReference>
<evidence type="ECO:0000313" key="6">
    <source>
        <dbReference type="Proteomes" id="UP000243978"/>
    </source>
</evidence>
<dbReference type="OrthoDB" id="9790282at2"/>
<name>A0A2T6BJQ9_9RHOB</name>
<dbReference type="EMBL" id="QBKS01000001">
    <property type="protein sequence ID" value="PTX56272.1"/>
    <property type="molecule type" value="Genomic_DNA"/>
</dbReference>
<evidence type="ECO:0000256" key="4">
    <source>
        <dbReference type="HAMAP-Rule" id="MF_00688"/>
    </source>
</evidence>
<accession>A0A2T6BJQ9</accession>
<dbReference type="Gene3D" id="3.40.630.70">
    <property type="entry name" value="Leucyl/phenylalanyl-tRNA-protein transferase, C-terminal domain"/>
    <property type="match status" value="1"/>
</dbReference>
<evidence type="ECO:0000256" key="1">
    <source>
        <dbReference type="ARBA" id="ARBA00022490"/>
    </source>
</evidence>
<reference evidence="5 6" key="1">
    <citation type="submission" date="2018-04" db="EMBL/GenBank/DDBJ databases">
        <title>Genomic Encyclopedia of Archaeal and Bacterial Type Strains, Phase II (KMG-II): from individual species to whole genera.</title>
        <authorList>
            <person name="Goeker M."/>
        </authorList>
    </citation>
    <scope>NUCLEOTIDE SEQUENCE [LARGE SCALE GENOMIC DNA]</scope>
    <source>
        <strain evidence="5 6">DSM 100977</strain>
    </source>
</reference>
<dbReference type="GO" id="GO:0030163">
    <property type="term" value="P:protein catabolic process"/>
    <property type="evidence" value="ECO:0007669"/>
    <property type="project" value="UniProtKB-UniRule"/>
</dbReference>
<dbReference type="SUPFAM" id="SSF55729">
    <property type="entry name" value="Acyl-CoA N-acyltransferases (Nat)"/>
    <property type="match status" value="1"/>
</dbReference>
<comment type="subcellular location">
    <subcellularLocation>
        <location evidence="4">Cytoplasm</location>
    </subcellularLocation>
</comment>
<comment type="function">
    <text evidence="4">Functions in the N-end rule pathway of protein degradation where it conjugates Leu, Phe and, less efficiently, Met from aminoacyl-tRNAs to the N-termini of proteins containing an N-terminal arginine or lysine.</text>
</comment>
<dbReference type="GO" id="GO:0008914">
    <property type="term" value="F:leucyl-tRNA--protein transferase activity"/>
    <property type="evidence" value="ECO:0007669"/>
    <property type="project" value="UniProtKB-UniRule"/>
</dbReference>
<dbReference type="Proteomes" id="UP000243978">
    <property type="component" value="Unassembled WGS sequence"/>
</dbReference>
<dbReference type="RefSeq" id="WP_107844490.1">
    <property type="nucleotide sequence ID" value="NZ_QBKS01000001.1"/>
</dbReference>
<comment type="catalytic activity">
    <reaction evidence="4">
        <text>N-terminal L-arginyl-[protein] + L-leucyl-tRNA(Leu) = N-terminal L-leucyl-L-arginyl-[protein] + tRNA(Leu) + H(+)</text>
        <dbReference type="Rhea" id="RHEA:50416"/>
        <dbReference type="Rhea" id="RHEA-COMP:9613"/>
        <dbReference type="Rhea" id="RHEA-COMP:9622"/>
        <dbReference type="Rhea" id="RHEA-COMP:12672"/>
        <dbReference type="Rhea" id="RHEA-COMP:12673"/>
        <dbReference type="ChEBI" id="CHEBI:15378"/>
        <dbReference type="ChEBI" id="CHEBI:64719"/>
        <dbReference type="ChEBI" id="CHEBI:78442"/>
        <dbReference type="ChEBI" id="CHEBI:78494"/>
        <dbReference type="ChEBI" id="CHEBI:133044"/>
        <dbReference type="EC" id="2.3.2.6"/>
    </reaction>
</comment>
<dbReference type="PANTHER" id="PTHR30098:SF2">
    <property type="entry name" value="LEUCYL_PHENYLALANYL-TRNA--PROTEIN TRANSFERASE"/>
    <property type="match status" value="1"/>
</dbReference>
<keyword evidence="2 4" id="KW-0808">Transferase</keyword>
<comment type="catalytic activity">
    <reaction evidence="4">
        <text>N-terminal L-lysyl-[protein] + L-leucyl-tRNA(Leu) = N-terminal L-leucyl-L-lysyl-[protein] + tRNA(Leu) + H(+)</text>
        <dbReference type="Rhea" id="RHEA:12340"/>
        <dbReference type="Rhea" id="RHEA-COMP:9613"/>
        <dbReference type="Rhea" id="RHEA-COMP:9622"/>
        <dbReference type="Rhea" id="RHEA-COMP:12670"/>
        <dbReference type="Rhea" id="RHEA-COMP:12671"/>
        <dbReference type="ChEBI" id="CHEBI:15378"/>
        <dbReference type="ChEBI" id="CHEBI:65249"/>
        <dbReference type="ChEBI" id="CHEBI:78442"/>
        <dbReference type="ChEBI" id="CHEBI:78494"/>
        <dbReference type="ChEBI" id="CHEBI:133043"/>
        <dbReference type="EC" id="2.3.2.6"/>
    </reaction>
</comment>
<dbReference type="NCBIfam" id="TIGR00667">
    <property type="entry name" value="aat"/>
    <property type="match status" value="1"/>
</dbReference>
<dbReference type="InterPro" id="IPR016181">
    <property type="entry name" value="Acyl_CoA_acyltransferase"/>
</dbReference>
<evidence type="ECO:0000256" key="3">
    <source>
        <dbReference type="ARBA" id="ARBA00023315"/>
    </source>
</evidence>
<dbReference type="PANTHER" id="PTHR30098">
    <property type="entry name" value="LEUCYL/PHENYLALANYL-TRNA--PROTEIN TRANSFERASE"/>
    <property type="match status" value="1"/>
</dbReference>
<dbReference type="InterPro" id="IPR042203">
    <property type="entry name" value="Leu/Phe-tRNA_Trfase_C"/>
</dbReference>
<proteinExistence type="inferred from homology"/>
<evidence type="ECO:0000313" key="5">
    <source>
        <dbReference type="EMBL" id="PTX56272.1"/>
    </source>
</evidence>
<comment type="catalytic activity">
    <reaction evidence="4">
        <text>L-phenylalanyl-tRNA(Phe) + an N-terminal L-alpha-aminoacyl-[protein] = an N-terminal L-phenylalanyl-L-alpha-aminoacyl-[protein] + tRNA(Phe)</text>
        <dbReference type="Rhea" id="RHEA:43632"/>
        <dbReference type="Rhea" id="RHEA-COMP:9668"/>
        <dbReference type="Rhea" id="RHEA-COMP:9699"/>
        <dbReference type="Rhea" id="RHEA-COMP:10636"/>
        <dbReference type="Rhea" id="RHEA-COMP:10637"/>
        <dbReference type="ChEBI" id="CHEBI:78442"/>
        <dbReference type="ChEBI" id="CHEBI:78531"/>
        <dbReference type="ChEBI" id="CHEBI:78597"/>
        <dbReference type="ChEBI" id="CHEBI:83561"/>
        <dbReference type="EC" id="2.3.2.6"/>
    </reaction>
</comment>
<sequence length="207" mass="22978">MSAELTPALILNAYARGIFPMAESREDEGLFWLDPEKRGVIPLDGFHISRSLRKTILREPFQIKVDTDFAGVIEGCADRAETWINGPIFGIYMDLFRAGHAHSVEVWDGDTLVGGVYGVTLRAAFFGESMFSRRRDASKIALAYLVSRLNAGGFRLFDTQFITPHLASLGGIEMTRSSYRQALRDALAAEANFLRQPLTVSGRQVCT</sequence>
<dbReference type="AlphaFoldDB" id="A0A2T6BJQ9"/>
<dbReference type="Pfam" id="PF03588">
    <property type="entry name" value="Leu_Phe_trans"/>
    <property type="match status" value="1"/>
</dbReference>
<dbReference type="GO" id="GO:0005737">
    <property type="term" value="C:cytoplasm"/>
    <property type="evidence" value="ECO:0007669"/>
    <property type="project" value="UniProtKB-SubCell"/>
</dbReference>
<dbReference type="InterPro" id="IPR004616">
    <property type="entry name" value="Leu/Phe-tRNA_Trfase"/>
</dbReference>
<protein>
    <recommendedName>
        <fullName evidence="4">Leucyl/phenylalanyl-tRNA--protein transferase</fullName>
        <ecNumber evidence="4">2.3.2.6</ecNumber>
    </recommendedName>
    <alternativeName>
        <fullName evidence="4">L/F-transferase</fullName>
    </alternativeName>
    <alternativeName>
        <fullName evidence="4">Leucyltransferase</fullName>
    </alternativeName>
    <alternativeName>
        <fullName evidence="4">Phenyalanyltransferase</fullName>
    </alternativeName>
</protein>
<evidence type="ECO:0000256" key="2">
    <source>
        <dbReference type="ARBA" id="ARBA00022679"/>
    </source>
</evidence>
<comment type="similarity">
    <text evidence="4">Belongs to the L/F-transferase family.</text>
</comment>
<dbReference type="EC" id="2.3.2.6" evidence="4"/>
<comment type="caution">
    <text evidence="5">The sequence shown here is derived from an EMBL/GenBank/DDBJ whole genome shotgun (WGS) entry which is preliminary data.</text>
</comment>
<dbReference type="Gene3D" id="3.30.70.3550">
    <property type="entry name" value="Leucyl/phenylalanyl-tRNA-protein transferase, N-terminal domain"/>
    <property type="match status" value="1"/>
</dbReference>
<organism evidence="5 6">
    <name type="scientific">Litoreibacter ponti</name>
    <dbReference type="NCBI Taxonomy" id="1510457"/>
    <lineage>
        <taxon>Bacteria</taxon>
        <taxon>Pseudomonadati</taxon>
        <taxon>Pseudomonadota</taxon>
        <taxon>Alphaproteobacteria</taxon>
        <taxon>Rhodobacterales</taxon>
        <taxon>Roseobacteraceae</taxon>
        <taxon>Litoreibacter</taxon>
    </lineage>
</organism>